<dbReference type="Pfam" id="PF13401">
    <property type="entry name" value="AAA_22"/>
    <property type="match status" value="1"/>
</dbReference>
<dbReference type="Gene3D" id="3.40.50.300">
    <property type="entry name" value="P-loop containing nucleotide triphosphate hydrolases"/>
    <property type="match status" value="1"/>
</dbReference>
<dbReference type="Proteomes" id="UP000283063">
    <property type="component" value="Chromosome"/>
</dbReference>
<dbReference type="GO" id="GO:0016887">
    <property type="term" value="F:ATP hydrolysis activity"/>
    <property type="evidence" value="ECO:0007669"/>
    <property type="project" value="InterPro"/>
</dbReference>
<reference evidence="2 3" key="1">
    <citation type="submission" date="2018-10" db="EMBL/GenBank/DDBJ databases">
        <title>Parasedimentitalea marina sp. nov., a psychrophilic bacterium isolated from deep seawater of the New Britain Trench.</title>
        <authorList>
            <person name="Cao J."/>
        </authorList>
    </citation>
    <scope>NUCLEOTIDE SEQUENCE [LARGE SCALE GENOMIC DNA]</scope>
    <source>
        <strain evidence="2 3">W43</strain>
    </source>
</reference>
<keyword evidence="3" id="KW-1185">Reference proteome</keyword>
<evidence type="ECO:0000259" key="1">
    <source>
        <dbReference type="Pfam" id="PF13401"/>
    </source>
</evidence>
<keyword evidence="2" id="KW-0547">Nucleotide-binding</keyword>
<organism evidence="2 3">
    <name type="scientific">Parasedimentitalea marina</name>
    <dbReference type="NCBI Taxonomy" id="2483033"/>
    <lineage>
        <taxon>Bacteria</taxon>
        <taxon>Pseudomonadati</taxon>
        <taxon>Pseudomonadota</taxon>
        <taxon>Alphaproteobacteria</taxon>
        <taxon>Rhodobacterales</taxon>
        <taxon>Paracoccaceae</taxon>
        <taxon>Parasedimentitalea</taxon>
    </lineage>
</organism>
<dbReference type="InterPro" id="IPR049945">
    <property type="entry name" value="AAA_22"/>
</dbReference>
<gene>
    <name evidence="2" type="ORF">EBB79_13240</name>
</gene>
<dbReference type="SUPFAM" id="SSF52540">
    <property type="entry name" value="P-loop containing nucleoside triphosphate hydrolases"/>
    <property type="match status" value="1"/>
</dbReference>
<name>A0A3T0N428_9RHOB</name>
<feature type="domain" description="ORC1/DEAH AAA+ ATPase" evidence="1">
    <location>
        <begin position="49"/>
        <end position="163"/>
    </location>
</feature>
<dbReference type="PANTHER" id="PTHR35894:SF5">
    <property type="entry name" value="MU-LIKE PROPHAGE FLUMU DNA TRANSPOSITION PROTEIN B"/>
    <property type="match status" value="1"/>
</dbReference>
<dbReference type="PANTHER" id="PTHR35894">
    <property type="entry name" value="GENERAL SECRETION PATHWAY PROTEIN A-RELATED"/>
    <property type="match status" value="1"/>
</dbReference>
<dbReference type="KEGG" id="sedi:EBB79_13240"/>
<dbReference type="OrthoDB" id="9797061at2"/>
<keyword evidence="2" id="KW-0067">ATP-binding</keyword>
<evidence type="ECO:0000313" key="2">
    <source>
        <dbReference type="EMBL" id="AZV78741.1"/>
    </source>
</evidence>
<accession>A0A3T0N428</accession>
<dbReference type="EMBL" id="CP033219">
    <property type="protein sequence ID" value="AZV78741.1"/>
    <property type="molecule type" value="Genomic_DNA"/>
</dbReference>
<sequence length="262" mass="28788">MTPKATTSSERGVSMSYLSEIGNAVRPLTNVAKMAGLLKELQSRTWGAPGFGVFHGPPGYGKTFGAIFCADQLDAIHLAVQSEWSKKFFLQQLLRELGRPIKGTVPELVQMANEALAIDARPLIIDEADYLISKGILNIVRDLHDGSQIPILLIGMENFPQLLNRHDQFKSRVLSWSEALPADMTDARHLADMVSPPGITLQDDLLAIIRERHTGNARWIVKEVSHVCSEAKKLGLVDISKATWGGLDFMRDTAPVPRGGLK</sequence>
<protein>
    <submittedName>
        <fullName evidence="2">ATP-binding protein</fullName>
    </submittedName>
</protein>
<dbReference type="GO" id="GO:0005524">
    <property type="term" value="F:ATP binding"/>
    <property type="evidence" value="ECO:0007669"/>
    <property type="project" value="UniProtKB-KW"/>
</dbReference>
<evidence type="ECO:0000313" key="3">
    <source>
        <dbReference type="Proteomes" id="UP000283063"/>
    </source>
</evidence>
<dbReference type="InterPro" id="IPR027417">
    <property type="entry name" value="P-loop_NTPase"/>
</dbReference>
<dbReference type="InterPro" id="IPR052026">
    <property type="entry name" value="ExeA_AAA_ATPase_DNA-bind"/>
</dbReference>
<proteinExistence type="predicted"/>
<dbReference type="AlphaFoldDB" id="A0A3T0N428"/>